<protein>
    <recommendedName>
        <fullName evidence="6 18">Homoserine dehydrogenase</fullName>
        <ecNumber evidence="5 18">1.1.1.3</ecNumber>
    </recommendedName>
</protein>
<evidence type="ECO:0000256" key="2">
    <source>
        <dbReference type="ARBA" id="ARBA00005056"/>
    </source>
</evidence>
<dbReference type="CDD" id="cd04881">
    <property type="entry name" value="ACT_HSDH-Hom"/>
    <property type="match status" value="1"/>
</dbReference>
<proteinExistence type="inferred from homology"/>
<dbReference type="GO" id="GO:0004412">
    <property type="term" value="F:homoserine dehydrogenase activity"/>
    <property type="evidence" value="ECO:0007669"/>
    <property type="project" value="UniProtKB-EC"/>
</dbReference>
<gene>
    <name evidence="21" type="ORF">L1O03_07060</name>
</gene>
<evidence type="ECO:0000259" key="20">
    <source>
        <dbReference type="PROSITE" id="PS51671"/>
    </source>
</evidence>
<feature type="binding site" evidence="17">
    <location>
        <position position="128"/>
    </location>
    <ligand>
        <name>NADPH</name>
        <dbReference type="ChEBI" id="CHEBI:57783"/>
    </ligand>
</feature>
<evidence type="ECO:0000256" key="5">
    <source>
        <dbReference type="ARBA" id="ARBA00013213"/>
    </source>
</evidence>
<evidence type="ECO:0000256" key="9">
    <source>
        <dbReference type="ARBA" id="ARBA00022857"/>
    </source>
</evidence>
<evidence type="ECO:0000256" key="13">
    <source>
        <dbReference type="ARBA" id="ARBA00044930"/>
    </source>
</evidence>
<comment type="pathway">
    <text evidence="2 18">Amino-acid biosynthesis; L-threonine biosynthesis; L-threonine from L-aspartate: step 3/5.</text>
</comment>
<comment type="catalytic activity">
    <reaction evidence="15">
        <text>L-homoserine + NAD(+) = L-aspartate 4-semialdehyde + NADH + H(+)</text>
        <dbReference type="Rhea" id="RHEA:15757"/>
        <dbReference type="ChEBI" id="CHEBI:15378"/>
        <dbReference type="ChEBI" id="CHEBI:57476"/>
        <dbReference type="ChEBI" id="CHEBI:57540"/>
        <dbReference type="ChEBI" id="CHEBI:57945"/>
        <dbReference type="ChEBI" id="CHEBI:537519"/>
        <dbReference type="EC" id="1.1.1.3"/>
    </reaction>
    <physiologicalReaction direction="right-to-left" evidence="15">
        <dbReference type="Rhea" id="RHEA:15759"/>
    </physiologicalReaction>
</comment>
<comment type="cofactor">
    <cofactor evidence="1">
        <name>a metal cation</name>
        <dbReference type="ChEBI" id="CHEBI:25213"/>
    </cofactor>
</comment>
<evidence type="ECO:0000256" key="7">
    <source>
        <dbReference type="ARBA" id="ARBA00022605"/>
    </source>
</evidence>
<evidence type="ECO:0000256" key="18">
    <source>
        <dbReference type="RuleBase" id="RU000579"/>
    </source>
</evidence>
<dbReference type="InterPro" id="IPR001342">
    <property type="entry name" value="HDH_cat"/>
</dbReference>
<evidence type="ECO:0000313" key="22">
    <source>
        <dbReference type="Proteomes" id="UP001139336"/>
    </source>
</evidence>
<evidence type="ECO:0000256" key="12">
    <source>
        <dbReference type="ARBA" id="ARBA00023167"/>
    </source>
</evidence>
<dbReference type="InterPro" id="IPR005106">
    <property type="entry name" value="Asp/hSer_DH_NAD-bd"/>
</dbReference>
<name>A0A9X1TZI4_9CORY</name>
<keyword evidence="7 18" id="KW-0028">Amino-acid biosynthesis</keyword>
<dbReference type="PROSITE" id="PS51671">
    <property type="entry name" value="ACT"/>
    <property type="match status" value="1"/>
</dbReference>
<dbReference type="GO" id="GO:0009088">
    <property type="term" value="P:threonine biosynthetic process"/>
    <property type="evidence" value="ECO:0007669"/>
    <property type="project" value="UniProtKB-KW"/>
</dbReference>
<comment type="similarity">
    <text evidence="4 19">Belongs to the homoserine dehydrogenase family.</text>
</comment>
<evidence type="ECO:0000256" key="11">
    <source>
        <dbReference type="ARBA" id="ARBA00023053"/>
    </source>
</evidence>
<keyword evidence="22" id="KW-1185">Reference proteome</keyword>
<evidence type="ECO:0000256" key="19">
    <source>
        <dbReference type="RuleBase" id="RU004171"/>
    </source>
</evidence>
<dbReference type="InterPro" id="IPR002912">
    <property type="entry name" value="ACT_dom"/>
</dbReference>
<dbReference type="GO" id="GO:0050661">
    <property type="term" value="F:NADP binding"/>
    <property type="evidence" value="ECO:0007669"/>
    <property type="project" value="InterPro"/>
</dbReference>
<dbReference type="InterPro" id="IPR016204">
    <property type="entry name" value="HDH"/>
</dbReference>
<comment type="pathway">
    <text evidence="3 18">Amino-acid biosynthesis; L-methionine biosynthesis via de novo pathway; L-homoserine from L-aspartate: step 3/3.</text>
</comment>
<evidence type="ECO:0000256" key="10">
    <source>
        <dbReference type="ARBA" id="ARBA00023002"/>
    </source>
</evidence>
<comment type="function">
    <text evidence="13">Catalyzes the conversion of L-aspartate-beta-semialdehyde (L-Asa) to L-homoserine (L-Hse), the third step in the biosynthesis of threonine and methionine from aspartate.</text>
</comment>
<evidence type="ECO:0000256" key="6">
    <source>
        <dbReference type="ARBA" id="ARBA00013376"/>
    </source>
</evidence>
<dbReference type="PROSITE" id="PS01042">
    <property type="entry name" value="HOMOSER_DHGENASE"/>
    <property type="match status" value="1"/>
</dbReference>
<evidence type="ECO:0000256" key="16">
    <source>
        <dbReference type="PIRSR" id="PIRSR000098-1"/>
    </source>
</evidence>
<evidence type="ECO:0000256" key="15">
    <source>
        <dbReference type="ARBA" id="ARBA00049031"/>
    </source>
</evidence>
<comment type="caution">
    <text evidence="21">The sequence shown here is derived from an EMBL/GenBank/DDBJ whole genome shotgun (WGS) entry which is preliminary data.</text>
</comment>
<keyword evidence="10 18" id="KW-0560">Oxidoreductase</keyword>
<dbReference type="SUPFAM" id="SSF55347">
    <property type="entry name" value="Glyceraldehyde-3-phosphate dehydrogenase-like, C-terminal domain"/>
    <property type="match status" value="1"/>
</dbReference>
<dbReference type="InterPro" id="IPR045865">
    <property type="entry name" value="ACT-like_dom_sf"/>
</dbReference>
<keyword evidence="9 17" id="KW-0521">NADP</keyword>
<dbReference type="FunFam" id="3.30.360.10:FF:000005">
    <property type="entry name" value="Homoserine dehydrogenase"/>
    <property type="match status" value="1"/>
</dbReference>
<keyword evidence="11" id="KW-0915">Sodium</keyword>
<dbReference type="InterPro" id="IPR019811">
    <property type="entry name" value="HDH_CS"/>
</dbReference>
<dbReference type="PANTHER" id="PTHR43331">
    <property type="entry name" value="HOMOSERINE DEHYDROGENASE"/>
    <property type="match status" value="1"/>
</dbReference>
<dbReference type="RefSeq" id="WP_236118821.1">
    <property type="nucleotide sequence ID" value="NZ_JAKGSI010000003.1"/>
</dbReference>
<dbReference type="AlphaFoldDB" id="A0A9X1TZI4"/>
<dbReference type="PIRSF" id="PIRSF000098">
    <property type="entry name" value="Homoser_dehydrog"/>
    <property type="match status" value="1"/>
</dbReference>
<dbReference type="GO" id="GO:0009086">
    <property type="term" value="P:methionine biosynthetic process"/>
    <property type="evidence" value="ECO:0007669"/>
    <property type="project" value="UniProtKB-KW"/>
</dbReference>
<dbReference type="Gene3D" id="3.30.360.10">
    <property type="entry name" value="Dihydrodipicolinate Reductase, domain 2"/>
    <property type="match status" value="1"/>
</dbReference>
<reference evidence="21" key="1">
    <citation type="submission" date="2022-01" db="EMBL/GenBank/DDBJ databases">
        <title>Corynebacterium sp. nov isolated from isolated from the feces of the greater white-fronted geese (Anser albifrons) at Poyang Lake, PR China.</title>
        <authorList>
            <person name="Liu Q."/>
        </authorList>
    </citation>
    <scope>NUCLEOTIDE SEQUENCE</scope>
    <source>
        <strain evidence="21">JCM 32435</strain>
    </source>
</reference>
<evidence type="ECO:0000256" key="17">
    <source>
        <dbReference type="PIRSR" id="PIRSR000098-2"/>
    </source>
</evidence>
<evidence type="ECO:0000256" key="3">
    <source>
        <dbReference type="ARBA" id="ARBA00005062"/>
    </source>
</evidence>
<dbReference type="EC" id="1.1.1.3" evidence="5 18"/>
<feature type="active site" description="Proton donor" evidence="16">
    <location>
        <position position="228"/>
    </location>
</feature>
<dbReference type="InterPro" id="IPR036291">
    <property type="entry name" value="NAD(P)-bd_dom_sf"/>
</dbReference>
<keyword evidence="8 18" id="KW-0791">Threonine biosynthesis</keyword>
<dbReference type="Pfam" id="PF03447">
    <property type="entry name" value="NAD_binding_3"/>
    <property type="match status" value="1"/>
</dbReference>
<comment type="catalytic activity">
    <reaction evidence="14">
        <text>L-homoserine + NADP(+) = L-aspartate 4-semialdehyde + NADPH + H(+)</text>
        <dbReference type="Rhea" id="RHEA:15761"/>
        <dbReference type="ChEBI" id="CHEBI:15378"/>
        <dbReference type="ChEBI" id="CHEBI:57476"/>
        <dbReference type="ChEBI" id="CHEBI:57783"/>
        <dbReference type="ChEBI" id="CHEBI:58349"/>
        <dbReference type="ChEBI" id="CHEBI:537519"/>
        <dbReference type="EC" id="1.1.1.3"/>
    </reaction>
    <physiologicalReaction direction="right-to-left" evidence="14">
        <dbReference type="Rhea" id="RHEA:15763"/>
    </physiologicalReaction>
</comment>
<dbReference type="Pfam" id="PF00742">
    <property type="entry name" value="Homoserine_dh"/>
    <property type="match status" value="1"/>
</dbReference>
<dbReference type="Gene3D" id="3.40.50.720">
    <property type="entry name" value="NAD(P)-binding Rossmann-like Domain"/>
    <property type="match status" value="1"/>
</dbReference>
<feature type="domain" description="ACT" evidence="20">
    <location>
        <begin position="377"/>
        <end position="453"/>
    </location>
</feature>
<dbReference type="NCBIfam" id="NF004976">
    <property type="entry name" value="PRK06349.1"/>
    <property type="match status" value="1"/>
</dbReference>
<organism evidence="21 22">
    <name type="scientific">Corynebacterium uropygiale</name>
    <dbReference type="NCBI Taxonomy" id="1775911"/>
    <lineage>
        <taxon>Bacteria</taxon>
        <taxon>Bacillati</taxon>
        <taxon>Actinomycetota</taxon>
        <taxon>Actinomycetes</taxon>
        <taxon>Mycobacteriales</taxon>
        <taxon>Corynebacteriaceae</taxon>
        <taxon>Corynebacterium</taxon>
    </lineage>
</organism>
<dbReference type="EMBL" id="JAKGSI010000003">
    <property type="protein sequence ID" value="MCF4006936.1"/>
    <property type="molecule type" value="Genomic_DNA"/>
</dbReference>
<evidence type="ECO:0000256" key="1">
    <source>
        <dbReference type="ARBA" id="ARBA00001920"/>
    </source>
</evidence>
<sequence length="461" mass="48782">MSTHENTASASTGAAAAAQKAKAPGDPVGIAILGHGTVGREVLRLMEQHRDALEHRIGGPIEVRGVAVSDKEKHRGAVPEELLTDDAMTLVQREDIDLVVEVIGGIDYPRRLLLAALNAGKSVVTANKALVAAHADELAAAADAANVDLYFEAAVAAAIPVVGMLRRSLAGDQIESVSGIVNGTTNFILDAMDSTGASYDDMLKEAMDLGYAEADPTADVEGHDAASKAAILASLAFHTRVNYDDVHCEGISSITAEDIAAAKLAGQTIKLLAICERFRDEDGKEYVSARVHPTLISREHPLASVDKSYNAVFVEAEAAGRLMFYGNGAGGDPTASAVLGDIVGAARNKVHGGRAPGENTYANLPVADFGRVPTRYHIDMEVVDRVGVLAELSTFFAQRGISLKTVRQEELNGHARLILVTHTAREEDLASCVEDLKTSESVRAVKSVLRLYSEENSQAES</sequence>
<evidence type="ECO:0000256" key="8">
    <source>
        <dbReference type="ARBA" id="ARBA00022697"/>
    </source>
</evidence>
<dbReference type="Pfam" id="PF01842">
    <property type="entry name" value="ACT"/>
    <property type="match status" value="1"/>
</dbReference>
<evidence type="ECO:0000313" key="21">
    <source>
        <dbReference type="EMBL" id="MCF4006936.1"/>
    </source>
</evidence>
<evidence type="ECO:0000256" key="4">
    <source>
        <dbReference type="ARBA" id="ARBA00006753"/>
    </source>
</evidence>
<dbReference type="SUPFAM" id="SSF55021">
    <property type="entry name" value="ACT-like"/>
    <property type="match status" value="1"/>
</dbReference>
<dbReference type="Gene3D" id="3.30.70.260">
    <property type="match status" value="1"/>
</dbReference>
<evidence type="ECO:0000256" key="14">
    <source>
        <dbReference type="ARBA" id="ARBA00048841"/>
    </source>
</evidence>
<feature type="binding site" evidence="17">
    <location>
        <position position="213"/>
    </location>
    <ligand>
        <name>L-homoserine</name>
        <dbReference type="ChEBI" id="CHEBI:57476"/>
    </ligand>
</feature>
<accession>A0A9X1TZI4</accession>
<dbReference type="SUPFAM" id="SSF51735">
    <property type="entry name" value="NAD(P)-binding Rossmann-fold domains"/>
    <property type="match status" value="1"/>
</dbReference>
<dbReference type="PANTHER" id="PTHR43331:SF1">
    <property type="entry name" value="HOMOSERINE DEHYDROGENASE"/>
    <property type="match status" value="1"/>
</dbReference>
<dbReference type="Proteomes" id="UP001139336">
    <property type="component" value="Unassembled WGS sequence"/>
</dbReference>
<keyword evidence="12 18" id="KW-0486">Methionine biosynthesis</keyword>